<comment type="caution">
    <text evidence="1">The sequence shown here is derived from an EMBL/GenBank/DDBJ whole genome shotgun (WGS) entry which is preliminary data.</text>
</comment>
<organism evidence="1 2">
    <name type="scientific">Anisodus tanguticus</name>
    <dbReference type="NCBI Taxonomy" id="243964"/>
    <lineage>
        <taxon>Eukaryota</taxon>
        <taxon>Viridiplantae</taxon>
        <taxon>Streptophyta</taxon>
        <taxon>Embryophyta</taxon>
        <taxon>Tracheophyta</taxon>
        <taxon>Spermatophyta</taxon>
        <taxon>Magnoliopsida</taxon>
        <taxon>eudicotyledons</taxon>
        <taxon>Gunneridae</taxon>
        <taxon>Pentapetalae</taxon>
        <taxon>asterids</taxon>
        <taxon>lamiids</taxon>
        <taxon>Solanales</taxon>
        <taxon>Solanaceae</taxon>
        <taxon>Solanoideae</taxon>
        <taxon>Hyoscyameae</taxon>
        <taxon>Anisodus</taxon>
    </lineage>
</organism>
<accession>A0AAE1SUT9</accession>
<protein>
    <submittedName>
        <fullName evidence="1">Uncharacterized protein</fullName>
    </submittedName>
</protein>
<dbReference type="EMBL" id="JAVYJV010000003">
    <property type="protein sequence ID" value="KAK4375066.1"/>
    <property type="molecule type" value="Genomic_DNA"/>
</dbReference>
<keyword evidence="2" id="KW-1185">Reference proteome</keyword>
<evidence type="ECO:0000313" key="1">
    <source>
        <dbReference type="EMBL" id="KAK4375066.1"/>
    </source>
</evidence>
<proteinExistence type="predicted"/>
<evidence type="ECO:0000313" key="2">
    <source>
        <dbReference type="Proteomes" id="UP001291623"/>
    </source>
</evidence>
<gene>
    <name evidence="1" type="ORF">RND71_005743</name>
</gene>
<dbReference type="AlphaFoldDB" id="A0AAE1SUT9"/>
<reference evidence="1" key="1">
    <citation type="submission" date="2023-12" db="EMBL/GenBank/DDBJ databases">
        <title>Genome assembly of Anisodus tanguticus.</title>
        <authorList>
            <person name="Wang Y.-J."/>
        </authorList>
    </citation>
    <scope>NUCLEOTIDE SEQUENCE</scope>
    <source>
        <strain evidence="1">KB-2021</strain>
        <tissue evidence="1">Leaf</tissue>
    </source>
</reference>
<sequence length="56" mass="6558">MGTYLEPCRVILQITKDMTEESLSWHSLLEFDILDGLVQLNLLKVSWRQLKLLVVQ</sequence>
<dbReference type="Proteomes" id="UP001291623">
    <property type="component" value="Unassembled WGS sequence"/>
</dbReference>
<name>A0AAE1SUT9_9SOLA</name>